<dbReference type="EC" id="2.7.7.6" evidence="2"/>
<evidence type="ECO:0000313" key="13">
    <source>
        <dbReference type="EMBL" id="ADR83542.1"/>
    </source>
</evidence>
<dbReference type="GO" id="GO:0003677">
    <property type="term" value="F:DNA binding"/>
    <property type="evidence" value="ECO:0007669"/>
    <property type="project" value="InterPro"/>
</dbReference>
<evidence type="ECO:0000256" key="5">
    <source>
        <dbReference type="ARBA" id="ARBA00022679"/>
    </source>
</evidence>
<dbReference type="EMBL" id="HQ593633">
    <property type="protein sequence ID" value="ADR83544.1"/>
    <property type="molecule type" value="Genomic_DNA"/>
</dbReference>
<evidence type="ECO:0000313" key="11">
    <source>
        <dbReference type="EMBL" id="ADR83540.1"/>
    </source>
</evidence>
<keyword evidence="4 11" id="KW-0240">DNA-directed RNA polymerase</keyword>
<evidence type="ECO:0000256" key="9">
    <source>
        <dbReference type="ARBA" id="ARBA00030998"/>
    </source>
</evidence>
<dbReference type="InterPro" id="IPR003716">
    <property type="entry name" value="DNA-dir_RNA_pol_omega"/>
</dbReference>
<comment type="catalytic activity">
    <reaction evidence="10">
        <text>RNA(n) + a ribonucleoside 5'-triphosphate = RNA(n+1) + diphosphate</text>
        <dbReference type="Rhea" id="RHEA:21248"/>
        <dbReference type="Rhea" id="RHEA-COMP:14527"/>
        <dbReference type="Rhea" id="RHEA-COMP:17342"/>
        <dbReference type="ChEBI" id="CHEBI:33019"/>
        <dbReference type="ChEBI" id="CHEBI:61557"/>
        <dbReference type="ChEBI" id="CHEBI:140395"/>
        <dbReference type="EC" id="2.7.7.6"/>
    </reaction>
</comment>
<dbReference type="GO" id="GO:0000428">
    <property type="term" value="C:DNA-directed RNA polymerase complex"/>
    <property type="evidence" value="ECO:0007669"/>
    <property type="project" value="UniProtKB-KW"/>
</dbReference>
<dbReference type="GO" id="GO:0003899">
    <property type="term" value="F:DNA-directed RNA polymerase activity"/>
    <property type="evidence" value="ECO:0007669"/>
    <property type="project" value="UniProtKB-EC"/>
</dbReference>
<evidence type="ECO:0000256" key="10">
    <source>
        <dbReference type="ARBA" id="ARBA00048552"/>
    </source>
</evidence>
<dbReference type="EMBL" id="HQ593629">
    <property type="protein sequence ID" value="ADR83540.1"/>
    <property type="molecule type" value="Genomic_DNA"/>
</dbReference>
<proteinExistence type="inferred from homology"/>
<dbReference type="EMBL" id="HQ593634">
    <property type="protein sequence ID" value="ADR83545.1"/>
    <property type="molecule type" value="Genomic_DNA"/>
</dbReference>
<dbReference type="EMBL" id="HQ593635">
    <property type="protein sequence ID" value="ADR83546.1"/>
    <property type="molecule type" value="Genomic_DNA"/>
</dbReference>
<dbReference type="InterPro" id="IPR036161">
    <property type="entry name" value="RPB6/omega-like_sf"/>
</dbReference>
<dbReference type="EMBL" id="HQ593631">
    <property type="protein sequence ID" value="ADR83542.1"/>
    <property type="molecule type" value="Genomic_DNA"/>
</dbReference>
<accession>E7E1U0</accession>
<evidence type="ECO:0000256" key="3">
    <source>
        <dbReference type="ARBA" id="ARBA00013725"/>
    </source>
</evidence>
<keyword evidence="5" id="KW-0808">Transferase</keyword>
<reference evidence="11" key="1">
    <citation type="journal article" date="2010" name="BMC Genomics">
        <title>Unprecedented loss of ammonia assimilation capability in a urease-encoding bacterial mutualist.</title>
        <authorList>
            <person name="Williams L.E."/>
            <person name="Wernegreen J.J."/>
        </authorList>
    </citation>
    <scope>NUCLEOTIDE SEQUENCE</scope>
    <source>
        <strain evidence="11">21</strain>
        <strain evidence="12">581</strain>
        <strain evidence="13">583</strain>
        <strain evidence="14">584</strain>
        <strain evidence="15">590</strain>
        <strain evidence="16">591</strain>
        <strain evidence="17">596</strain>
        <strain evidence="18">597</strain>
    </source>
</reference>
<evidence type="ECO:0000313" key="18">
    <source>
        <dbReference type="EMBL" id="ADR83547.1"/>
    </source>
</evidence>
<dbReference type="EMBL" id="HQ593636">
    <property type="protein sequence ID" value="ADR83547.1"/>
    <property type="molecule type" value="Genomic_DNA"/>
</dbReference>
<sequence length="58" mass="6918">MNETTIKQSLKTEIKNRFNLILVASRRARQIQNEERENCFVKQNTSKCTVRAFKEMEL</sequence>
<dbReference type="Pfam" id="PF01192">
    <property type="entry name" value="RNA_pol_Rpb6"/>
    <property type="match status" value="1"/>
</dbReference>
<evidence type="ECO:0000256" key="7">
    <source>
        <dbReference type="ARBA" id="ARBA00023163"/>
    </source>
</evidence>
<dbReference type="EMBL" id="HQ593630">
    <property type="protein sequence ID" value="ADR83541.1"/>
    <property type="molecule type" value="Genomic_DNA"/>
</dbReference>
<evidence type="ECO:0000313" key="12">
    <source>
        <dbReference type="EMBL" id="ADR83541.1"/>
    </source>
</evidence>
<comment type="similarity">
    <text evidence="1">Belongs to the RNA polymerase subunit omega family.</text>
</comment>
<gene>
    <name evidence="11" type="primary">rpoZ</name>
</gene>
<name>E7E1U0_9ENTR</name>
<dbReference type="NCBIfam" id="TIGR00690">
    <property type="entry name" value="rpoZ"/>
    <property type="match status" value="1"/>
</dbReference>
<keyword evidence="7" id="KW-0804">Transcription</keyword>
<evidence type="ECO:0000256" key="1">
    <source>
        <dbReference type="ARBA" id="ARBA00006711"/>
    </source>
</evidence>
<keyword evidence="6" id="KW-0548">Nucleotidyltransferase</keyword>
<dbReference type="Gene3D" id="3.90.940.10">
    <property type="match status" value="1"/>
</dbReference>
<evidence type="ECO:0000313" key="16">
    <source>
        <dbReference type="EMBL" id="ADR83545.1"/>
    </source>
</evidence>
<organism evidence="11">
    <name type="scientific">Candidatus Blochmanniella vafra</name>
    <dbReference type="NCBI Taxonomy" id="251535"/>
    <lineage>
        <taxon>Bacteria</taxon>
        <taxon>Pseudomonadati</taxon>
        <taxon>Pseudomonadota</taxon>
        <taxon>Gammaproteobacteria</taxon>
        <taxon>Enterobacterales</taxon>
        <taxon>Enterobacteriaceae</taxon>
        <taxon>ant endosymbionts</taxon>
        <taxon>Candidatus Blochmanniella</taxon>
    </lineage>
</organism>
<dbReference type="GO" id="GO:0006351">
    <property type="term" value="P:DNA-templated transcription"/>
    <property type="evidence" value="ECO:0007669"/>
    <property type="project" value="InterPro"/>
</dbReference>
<evidence type="ECO:0000313" key="17">
    <source>
        <dbReference type="EMBL" id="ADR83546.1"/>
    </source>
</evidence>
<dbReference type="SUPFAM" id="SSF63562">
    <property type="entry name" value="RPB6/omega subunit-like"/>
    <property type="match status" value="1"/>
</dbReference>
<evidence type="ECO:0000256" key="6">
    <source>
        <dbReference type="ARBA" id="ARBA00022695"/>
    </source>
</evidence>
<evidence type="ECO:0000256" key="4">
    <source>
        <dbReference type="ARBA" id="ARBA00022478"/>
    </source>
</evidence>
<protein>
    <recommendedName>
        <fullName evidence="3">DNA-directed RNA polymerase subunit omega</fullName>
        <ecNumber evidence="2">2.7.7.6</ecNumber>
    </recommendedName>
    <alternativeName>
        <fullName evidence="9">RNA polymerase omega subunit</fullName>
    </alternativeName>
    <alternativeName>
        <fullName evidence="8">Transcriptase subunit omega</fullName>
    </alternativeName>
</protein>
<dbReference type="InterPro" id="IPR006110">
    <property type="entry name" value="Pol_omega/Rpo6/RPB6"/>
</dbReference>
<evidence type="ECO:0000313" key="14">
    <source>
        <dbReference type="EMBL" id="ADR83543.1"/>
    </source>
</evidence>
<evidence type="ECO:0000313" key="15">
    <source>
        <dbReference type="EMBL" id="ADR83544.1"/>
    </source>
</evidence>
<dbReference type="AlphaFoldDB" id="E7E1U0"/>
<evidence type="ECO:0000256" key="2">
    <source>
        <dbReference type="ARBA" id="ARBA00012418"/>
    </source>
</evidence>
<dbReference type="EMBL" id="HQ593632">
    <property type="protein sequence ID" value="ADR83543.1"/>
    <property type="molecule type" value="Genomic_DNA"/>
</dbReference>
<evidence type="ECO:0000256" key="8">
    <source>
        <dbReference type="ARBA" id="ARBA00029924"/>
    </source>
</evidence>